<proteinExistence type="predicted"/>
<dbReference type="PANTHER" id="PTHR24223">
    <property type="entry name" value="ATP-BINDING CASSETTE SUB-FAMILY C"/>
    <property type="match status" value="1"/>
</dbReference>
<dbReference type="FunFam" id="3.40.50.300:FF:001751">
    <property type="entry name" value="ABC bile acid transporter"/>
    <property type="match status" value="1"/>
</dbReference>
<dbReference type="SMART" id="SM00382">
    <property type="entry name" value="AAA"/>
    <property type="match status" value="2"/>
</dbReference>
<dbReference type="Proteomes" id="UP000177622">
    <property type="component" value="Unassembled WGS sequence"/>
</dbReference>
<feature type="transmembrane region" description="Helical" evidence="14">
    <location>
        <begin position="1124"/>
        <end position="1141"/>
    </location>
</feature>
<keyword evidence="3 14" id="KW-0812">Transmembrane</keyword>
<dbReference type="InterPro" id="IPR003593">
    <property type="entry name" value="AAA+_ATPase"/>
</dbReference>
<gene>
    <name evidence="17" type="ORF">PENARI_c004G05172</name>
</gene>
<keyword evidence="11" id="KW-0804">Transcription</keyword>
<dbReference type="GO" id="GO:0006351">
    <property type="term" value="P:DNA-templated transcription"/>
    <property type="evidence" value="ECO:0007669"/>
    <property type="project" value="InterPro"/>
</dbReference>
<dbReference type="InterPro" id="IPR036864">
    <property type="entry name" value="Zn2-C6_fun-type_DNA-bd_sf"/>
</dbReference>
<feature type="domain" description="ABC transporter" evidence="15">
    <location>
        <begin position="1790"/>
        <end position="2008"/>
    </location>
</feature>
<feature type="transmembrane region" description="Helical" evidence="14">
    <location>
        <begin position="1616"/>
        <end position="1635"/>
    </location>
</feature>
<feature type="transmembrane region" description="Helical" evidence="14">
    <location>
        <begin position="547"/>
        <end position="571"/>
    </location>
</feature>
<evidence type="ECO:0000313" key="18">
    <source>
        <dbReference type="Proteomes" id="UP000177622"/>
    </source>
</evidence>
<dbReference type="Gene3D" id="4.10.240.10">
    <property type="entry name" value="Zn(2)-C6 fungal-type DNA-binding domain"/>
    <property type="match status" value="1"/>
</dbReference>
<organism evidence="17 18">
    <name type="scientific">Penicillium arizonense</name>
    <dbReference type="NCBI Taxonomy" id="1835702"/>
    <lineage>
        <taxon>Eukaryota</taxon>
        <taxon>Fungi</taxon>
        <taxon>Dikarya</taxon>
        <taxon>Ascomycota</taxon>
        <taxon>Pezizomycotina</taxon>
        <taxon>Eurotiomycetes</taxon>
        <taxon>Eurotiomycetidae</taxon>
        <taxon>Eurotiales</taxon>
        <taxon>Aspergillaceae</taxon>
        <taxon>Penicillium</taxon>
    </lineage>
</organism>
<evidence type="ECO:0000256" key="8">
    <source>
        <dbReference type="ARBA" id="ARBA00023015"/>
    </source>
</evidence>
<feature type="transmembrane region" description="Helical" evidence="14">
    <location>
        <begin position="653"/>
        <end position="672"/>
    </location>
</feature>
<dbReference type="PROSITE" id="PS00211">
    <property type="entry name" value="ABC_TRANSPORTER_1"/>
    <property type="match status" value="1"/>
</dbReference>
<feature type="region of interest" description="Disordered" evidence="13">
    <location>
        <begin position="110"/>
        <end position="135"/>
    </location>
</feature>
<dbReference type="Gene3D" id="1.20.1560.10">
    <property type="entry name" value="ABC transporter type 1, transmembrane domain"/>
    <property type="match status" value="2"/>
</dbReference>
<dbReference type="InterPro" id="IPR027417">
    <property type="entry name" value="P-loop_NTPase"/>
</dbReference>
<evidence type="ECO:0000256" key="5">
    <source>
        <dbReference type="ARBA" id="ARBA00022741"/>
    </source>
</evidence>
<feature type="transmembrane region" description="Helical" evidence="14">
    <location>
        <begin position="1516"/>
        <end position="1546"/>
    </location>
</feature>
<name>A0A1F5LQ94_PENAI</name>
<dbReference type="InterPro" id="IPR050173">
    <property type="entry name" value="ABC_transporter_C-like"/>
</dbReference>
<evidence type="ECO:0000256" key="14">
    <source>
        <dbReference type="SAM" id="Phobius"/>
    </source>
</evidence>
<feature type="compositionally biased region" description="Polar residues" evidence="13">
    <location>
        <begin position="111"/>
        <end position="133"/>
    </location>
</feature>
<dbReference type="InterPro" id="IPR017871">
    <property type="entry name" value="ABC_transporter-like_CS"/>
</dbReference>
<evidence type="ECO:0000256" key="9">
    <source>
        <dbReference type="ARBA" id="ARBA00023125"/>
    </source>
</evidence>
<dbReference type="GO" id="GO:0008270">
    <property type="term" value="F:zinc ion binding"/>
    <property type="evidence" value="ECO:0007669"/>
    <property type="project" value="InterPro"/>
</dbReference>
<evidence type="ECO:0000256" key="1">
    <source>
        <dbReference type="ARBA" id="ARBA00004141"/>
    </source>
</evidence>
<feature type="domain" description="ABC transmembrane type-1" evidence="16">
    <location>
        <begin position="1487"/>
        <end position="1755"/>
    </location>
</feature>
<dbReference type="FunFam" id="3.40.50.300:FF:001577">
    <property type="entry name" value="ABC bile acid transporter"/>
    <property type="match status" value="1"/>
</dbReference>
<evidence type="ECO:0000256" key="13">
    <source>
        <dbReference type="SAM" id="MobiDB-lite"/>
    </source>
</evidence>
<evidence type="ECO:0000256" key="10">
    <source>
        <dbReference type="ARBA" id="ARBA00023136"/>
    </source>
</evidence>
<accession>A0A1F5LQ94</accession>
<keyword evidence="18" id="KW-1185">Reference proteome</keyword>
<keyword evidence="7 14" id="KW-1133">Transmembrane helix</keyword>
<dbReference type="Gene3D" id="3.40.50.300">
    <property type="entry name" value="P-loop containing nucleotide triphosphate hydrolases"/>
    <property type="match status" value="2"/>
</dbReference>
<dbReference type="GO" id="GO:0016887">
    <property type="term" value="F:ATP hydrolysis activity"/>
    <property type="evidence" value="ECO:0007669"/>
    <property type="project" value="InterPro"/>
</dbReference>
<dbReference type="CDD" id="cd18604">
    <property type="entry name" value="ABC_6TM_VMR1_D2_like"/>
    <property type="match status" value="1"/>
</dbReference>
<feature type="transmembrane region" description="Helical" evidence="14">
    <location>
        <begin position="629"/>
        <end position="646"/>
    </location>
</feature>
<protein>
    <recommendedName>
        <fullName evidence="19">ABC transporter</fullName>
    </recommendedName>
</protein>
<dbReference type="Pfam" id="PF00005">
    <property type="entry name" value="ABC_tran"/>
    <property type="match status" value="2"/>
</dbReference>
<evidence type="ECO:0000256" key="6">
    <source>
        <dbReference type="ARBA" id="ARBA00022840"/>
    </source>
</evidence>
<dbReference type="InterPro" id="IPR036640">
    <property type="entry name" value="ABC1_TM_sf"/>
</dbReference>
<feature type="domain" description="ABC transporter" evidence="15">
    <location>
        <begin position="1163"/>
        <end position="1387"/>
    </location>
</feature>
<feature type="transmembrane region" description="Helical" evidence="14">
    <location>
        <begin position="837"/>
        <end position="858"/>
    </location>
</feature>
<keyword evidence="12" id="KW-0539">Nucleus</keyword>
<dbReference type="GO" id="GO:0000981">
    <property type="term" value="F:DNA-binding transcription factor activity, RNA polymerase II-specific"/>
    <property type="evidence" value="ECO:0007669"/>
    <property type="project" value="InterPro"/>
</dbReference>
<dbReference type="RefSeq" id="XP_022490821.1">
    <property type="nucleotide sequence ID" value="XM_022629126.1"/>
</dbReference>
<dbReference type="InterPro" id="IPR007219">
    <property type="entry name" value="XnlR_reg_dom"/>
</dbReference>
<evidence type="ECO:0000259" key="15">
    <source>
        <dbReference type="PROSITE" id="PS50893"/>
    </source>
</evidence>
<keyword evidence="10 14" id="KW-0472">Membrane</keyword>
<dbReference type="PANTHER" id="PTHR24223:SF415">
    <property type="entry name" value="FI20190P1"/>
    <property type="match status" value="1"/>
</dbReference>
<feature type="transmembrane region" description="Helical" evidence="14">
    <location>
        <begin position="603"/>
        <end position="623"/>
    </location>
</feature>
<keyword evidence="9" id="KW-0238">DNA-binding</keyword>
<dbReference type="GO" id="GO:0140359">
    <property type="term" value="F:ABC-type transporter activity"/>
    <property type="evidence" value="ECO:0007669"/>
    <property type="project" value="InterPro"/>
</dbReference>
<dbReference type="Pfam" id="PF00664">
    <property type="entry name" value="ABC_membrane"/>
    <property type="match status" value="2"/>
</dbReference>
<feature type="transmembrane region" description="Helical" evidence="14">
    <location>
        <begin position="684"/>
        <end position="703"/>
    </location>
</feature>
<keyword evidence="6" id="KW-0067">ATP-binding</keyword>
<keyword evidence="2" id="KW-0813">Transport</keyword>
<evidence type="ECO:0000313" key="17">
    <source>
        <dbReference type="EMBL" id="OGE55392.1"/>
    </source>
</evidence>
<evidence type="ECO:0000256" key="7">
    <source>
        <dbReference type="ARBA" id="ARBA00022989"/>
    </source>
</evidence>
<comment type="subcellular location">
    <subcellularLocation>
        <location evidence="1">Membrane</location>
        <topology evidence="1">Multi-pass membrane protein</topology>
    </subcellularLocation>
</comment>
<feature type="transmembrane region" description="Helical" evidence="14">
    <location>
        <begin position="1073"/>
        <end position="1094"/>
    </location>
</feature>
<dbReference type="GO" id="GO:0016020">
    <property type="term" value="C:membrane"/>
    <property type="evidence" value="ECO:0007669"/>
    <property type="project" value="UniProtKB-SubCell"/>
</dbReference>
<dbReference type="SUPFAM" id="SSF90123">
    <property type="entry name" value="ABC transporter transmembrane region"/>
    <property type="match status" value="2"/>
</dbReference>
<evidence type="ECO:0000259" key="16">
    <source>
        <dbReference type="PROSITE" id="PS50929"/>
    </source>
</evidence>
<dbReference type="InterPro" id="IPR011527">
    <property type="entry name" value="ABC1_TM_dom"/>
</dbReference>
<evidence type="ECO:0000256" key="4">
    <source>
        <dbReference type="ARBA" id="ARBA00022723"/>
    </source>
</evidence>
<dbReference type="OrthoDB" id="6500128at2759"/>
<dbReference type="Pfam" id="PF04082">
    <property type="entry name" value="Fungal_trans"/>
    <property type="match status" value="1"/>
</dbReference>
<dbReference type="CDD" id="cd12148">
    <property type="entry name" value="fungal_TF_MHR"/>
    <property type="match status" value="1"/>
</dbReference>
<dbReference type="CDD" id="cd03244">
    <property type="entry name" value="ABCC_MRP_domain2"/>
    <property type="match status" value="1"/>
</dbReference>
<sequence length="2008" mass="224773">MNYPSSGDYVSGSEADPSDTVNLILLDIPLLGTYGSPKRRCNGGIPSCGLCEDSGVECIYNEVESSRSRGETSSSEFFGRLDAIENFLWNQSRLPATPQTGEARNDGFTFPSATSENDQTDFSQPSMIMSSPSRPNPDISRLIGTNQPSFMPPEHDIPPMSIPIGHTTTTEYMLHMNKMKVLFGEFPPDLFIRAESNRQIPYQLSFVPGTITESQLPALDELSSYPLVEAYFRHVHVEMPILDKPQFLEIYHHHVRAGLKVDCDSALCLAILALGSAALEQVDPTKSRSPHWVPGADYISPALQILMNEYLLSFCPTITLPQSLILVSKYFGFLLRPLQSWKLIHMASTSIQYLNSRSQASPDNLGLKSSIILLSWAAFDTECDLIAEHHLPRSGIEHVIDLTPFPSFANHGAEETHLFLAELSVRRLLNRVHHTMYGSDWTRRSLGLQPASSDSPSYDFQSLSNILNVSQELDCQLNNWFELLPRNIKPDMNDPSRCSGLQLNMLHRFHSAKDIITRPFLLCAIDSPAENDLPPMDSHNAWLSPCALPYLACIPAIVALLAALSHVLGYFSHWRPKWTVPFVSELRDTRELPLDAPKQPLRWTIALLICSVIGLLAETVQFVPQDIDMSVFVLAFSWATASILIATKRPRSCSISMLMYYIFVFAIELSLATHPDLNPKYKTIARYIAAGAAAAACLTILLMPFREPSLQPIDISAVGQQPSSDFRTPEDNLKLWQFLTVSWMAPLISTGCKRQLNEQDVWQLGFEFQHRRLHEKFRCLRGSVVSRLLRANGIDVFIVSAISTVQMLCDFSTPVLLQQLLQTMKDPTRPKRVPLTYALLSFALRLVAAQSQVLLLWYGRRCYERSRGEMIMMVYEKALSRKNILGLMVEGKPEAFNGEANGAGDETLTQETQTSSGKAGISLWRRITQKTHQKAEQKETKEAASLGKIFNLLRGDVYEVAQRFWEVDSLIDKPLGLVIATVLVWTLFGPSCFLGIFAVLVAQAVNALITRALLRWERVRRAATDTRLQITSQFVEAIRHLRWYGWQNHWLQQVMEARQHELNIRIVTSLWSILIRFVNAFASGVFPVVALYAYTFLAGHELRIDIIFPALQLFTMLESRLRDIPGLITSLINAFIALGRIEDFMSEPDKECLPSEQLDTTPISMQSCTFAWPGKASPVLVDVDVSIPQGLTIVTGKVGAGKTAFLQALLGELDRLKGLSHIPNEMVGYCAQTPWLQSMSIRDNILFSAPYHDQRYKRTLEACALLPDLAQFKHGDLSFVGENGIGLSGGQKARVALARAVYSASRVLLLDDPLSALDHNTAELIVRKCLSGPLMKDRTIVLVTHRTALVRQIADQIVDIRHGHATVYDKEALRADGIESSLRFTDTESDTETEITPDEETAAVPDKFIEDEHRAEGGVKARVYWNYIKAGKYRWWLALVLVLATYRLMAVGQSWFLKGWGEAYEQSTVLRGSSSGLDNRSSNGPWLVSASTVDIYFMPQNPMDRLPSPREDVRPWLWAFFGIISFQAAMLLFAQLLMLVIVYCAGQSLFRQVLVRVSHATFRYLDTIPLGRLMNRLTSDIGVVDGNISEQFQVIAFQVITWVSSVLVIATATPMFLLFSLALTVAFVLVFLRFLPTSQSLRRLEMVSLSPLISNFGELLHGLTTVRAFHAEARFQDRVMSVVDKFQGMDHFYWSLQSWLMYRFEGLSAFSTFCLTALALYTNTSPGLVAFVLIAANNFVESTHALCKQYGQLQMDFVSVERVDELLHIEEETPGTVNPPAAWPKYSSDIVFENATFRYAPHLEPSLIGISLCIPGGSTTAVIGRTGSGKSTLAMSLLSVIRPDSGRILVDGINIADVNTQALRTRVTFVAQDPVLFPGSIRLNLDPTGEYTDEQCTEILQRLCIRHGWHLDTYIEGGGRNLSQGQRQLIALTRAVLRRSAIVILDEATASVDQETSLEIQQIIRQELRQSTVITIAHRIEAVKDADYFVVLDQGRVSRQGHVRNLET</sequence>
<keyword evidence="8" id="KW-0805">Transcription regulation</keyword>
<evidence type="ECO:0000256" key="2">
    <source>
        <dbReference type="ARBA" id="ARBA00022448"/>
    </source>
</evidence>
<dbReference type="PROSITE" id="PS50893">
    <property type="entry name" value="ABC_TRANSPORTER_2"/>
    <property type="match status" value="2"/>
</dbReference>
<feature type="transmembrane region" description="Helical" evidence="14">
    <location>
        <begin position="1435"/>
        <end position="1456"/>
    </location>
</feature>
<dbReference type="CDD" id="cd00067">
    <property type="entry name" value="GAL4"/>
    <property type="match status" value="1"/>
</dbReference>
<dbReference type="PROSITE" id="PS50929">
    <property type="entry name" value="ABC_TM1F"/>
    <property type="match status" value="2"/>
</dbReference>
<dbReference type="GeneID" id="34573860"/>
<evidence type="ECO:0000256" key="12">
    <source>
        <dbReference type="ARBA" id="ARBA00023242"/>
    </source>
</evidence>
<dbReference type="GO" id="GO:0003677">
    <property type="term" value="F:DNA binding"/>
    <property type="evidence" value="ECO:0007669"/>
    <property type="project" value="UniProtKB-KW"/>
</dbReference>
<keyword evidence="4" id="KW-0479">Metal-binding</keyword>
<evidence type="ECO:0008006" key="19">
    <source>
        <dbReference type="Google" id="ProtNLM"/>
    </source>
</evidence>
<feature type="domain" description="ABC transmembrane type-1" evidence="16">
    <location>
        <begin position="797"/>
        <end position="1133"/>
    </location>
</feature>
<dbReference type="Pfam" id="PF00172">
    <property type="entry name" value="Zn_clus"/>
    <property type="match status" value="1"/>
</dbReference>
<dbReference type="InterPro" id="IPR001138">
    <property type="entry name" value="Zn2Cys6_DnaBD"/>
</dbReference>
<dbReference type="STRING" id="1835702.A0A1F5LQ94"/>
<dbReference type="CDD" id="cd18596">
    <property type="entry name" value="ABC_6TM_VMR1_D1_like"/>
    <property type="match status" value="1"/>
</dbReference>
<reference evidence="17 18" key="1">
    <citation type="journal article" date="2016" name="Sci. Rep.">
        <title>Penicillium arizonense, a new, genome sequenced fungal species, reveals a high chemical diversity in secreted metabolites.</title>
        <authorList>
            <person name="Grijseels S."/>
            <person name="Nielsen J.C."/>
            <person name="Randelovic M."/>
            <person name="Nielsen J."/>
            <person name="Nielsen K.F."/>
            <person name="Workman M."/>
            <person name="Frisvad J.C."/>
        </authorList>
    </citation>
    <scope>NUCLEOTIDE SEQUENCE [LARGE SCALE GENOMIC DNA]</scope>
    <source>
        <strain evidence="17 18">CBS 141311</strain>
    </source>
</reference>
<evidence type="ECO:0000256" key="11">
    <source>
        <dbReference type="ARBA" id="ARBA00023163"/>
    </source>
</evidence>
<dbReference type="SUPFAM" id="SSF52540">
    <property type="entry name" value="P-loop containing nucleoside triphosphate hydrolases"/>
    <property type="match status" value="2"/>
</dbReference>
<dbReference type="EMBL" id="LXJU01000004">
    <property type="protein sequence ID" value="OGE55392.1"/>
    <property type="molecule type" value="Genomic_DNA"/>
</dbReference>
<evidence type="ECO:0000256" key="3">
    <source>
        <dbReference type="ARBA" id="ARBA00022692"/>
    </source>
</evidence>
<dbReference type="GO" id="GO:0005524">
    <property type="term" value="F:ATP binding"/>
    <property type="evidence" value="ECO:0007669"/>
    <property type="project" value="UniProtKB-KW"/>
</dbReference>
<dbReference type="CDD" id="cd03250">
    <property type="entry name" value="ABCC_MRP_domain1"/>
    <property type="match status" value="1"/>
</dbReference>
<comment type="caution">
    <text evidence="17">The sequence shown here is derived from an EMBL/GenBank/DDBJ whole genome shotgun (WGS) entry which is preliminary data.</text>
</comment>
<keyword evidence="5" id="KW-0547">Nucleotide-binding</keyword>
<dbReference type="InterPro" id="IPR003439">
    <property type="entry name" value="ABC_transporter-like_ATP-bd"/>
</dbReference>